<reference evidence="2" key="1">
    <citation type="submission" date="2024-06" db="EMBL/GenBank/DDBJ databases">
        <authorList>
            <person name="Liu X."/>
            <person name="Lenzi L."/>
            <person name="Haldenby T S."/>
            <person name="Uol C."/>
        </authorList>
    </citation>
    <scope>NUCLEOTIDE SEQUENCE</scope>
</reference>
<sequence>MITESFLTEHSSDGSIQKQTENTSLNDSHVVTPNRFSCPEQGPACTSDTLATDDPHALSSTHRKFLSLIDPTTYKAINRFGQLCSFTLNLDWDSSDKQSALTEYDSESIPSSSKFSCDAFGHSSDVLSRTTENGEPEQTGSLYDSSSIDGSYGDVNRGSVEHQTTDDCSRITLADYLDSLNHGSTRKALKPIPQLAHVKKMSTIPNSASVVSDETENGPTADKLNHDTLTAPLSPLTNETNSESGINLPRPPSTSVDYLLKRRTFLLDRLAVRYTELLCLMNEELELTGHPPENYLQCINAYHEAQEAIRNLHPPTQDRDAKNSKPEIAEDASNNIDSRASISSRHRASNPGLPLPNALRGNRLQETGFLLSPKAFRKASLKVSPSVTSLLRGSRLSLNNEEDRDHCTDDGPIQKRPPLNQSMTNLRQRSKSSSKNTHLIADRTTVEDKRSWTKAKFARDIHTPRETVQEELPKCPRSKISLSMSELTSSSSTPSLRDFGNSGKPEGQRTSDPQDTGTMRRQSSQTSVYESEMKDLDEKDRSQAIAWIDMELSAVRNILEANQLCAKERCRTRESRKAYKLAARKNEETIARLERQKEALQSGMMTETEDSSVDSYATSTPDGSSRSVCSANPGSSQLTFDSIHSADDDKKPLSNGHVKTTISKHTGRASNCVCSIGRKKPPLQGMYDGLSRALGLHKPPSQDGDNSPGSHSRSVSPECPSAGKRIGDPVRCSRGKLPSPRSTPPPPEKQDERLNGADSNRNTLTNRTDTDLSSSVPQAASTPNRRHLVRPQCVGDPPLSGLAANSQYETSSDTGLGTSVAKSVNRDTDSDPGHWNNVSAGTKSVSSTELCEPSVRYVSPNPINHYWSAKPDANGCRVVRVPCQPRRSIPSSASAAALISVTQTSGQTAPNASVDSSENGLARIRRLSNQDKATTRSPTYPNYSTVQYRHSPTPENRSPQLPQITTLYATVLPRSSNNRSNSPAPMVKSPLVDQPCSNGASPLLSAMGTDRGLAFPSHYTHSRRIPSSESMDTFARGRIGSDPYYREERIYQTATKYGVRPGSRTPDPGAFSRRPVQIVTVGQSAFCGNSGTSSPSGSNYDAQSDAKILYPRNQNSLHGNHFGPTGDVYQSSSQSSGLACSSYWYVPRELESNDPANPVIDSTVNYFEKTLSTNYV</sequence>
<protein>
    <submittedName>
        <fullName evidence="2">Uncharacterized protein</fullName>
    </submittedName>
</protein>
<dbReference type="AlphaFoldDB" id="A0AAV2T3H2"/>
<evidence type="ECO:0000256" key="1">
    <source>
        <dbReference type="SAM" id="MobiDB-lite"/>
    </source>
</evidence>
<evidence type="ECO:0000313" key="2">
    <source>
        <dbReference type="EMBL" id="CAL5130514.1"/>
    </source>
</evidence>
<feature type="compositionally biased region" description="Polar residues" evidence="1">
    <location>
        <begin position="657"/>
        <end position="673"/>
    </location>
</feature>
<feature type="region of interest" description="Disordered" evidence="1">
    <location>
        <begin position="314"/>
        <end position="360"/>
    </location>
</feature>
<accession>A0AAV2T3H2</accession>
<feature type="region of interest" description="Disordered" evidence="1">
    <location>
        <begin position="1"/>
        <end position="28"/>
    </location>
</feature>
<feature type="compositionally biased region" description="Polar residues" evidence="1">
    <location>
        <begin position="703"/>
        <end position="715"/>
    </location>
</feature>
<feature type="compositionally biased region" description="Low complexity" evidence="1">
    <location>
        <begin position="478"/>
        <end position="496"/>
    </location>
</feature>
<evidence type="ECO:0000313" key="3">
    <source>
        <dbReference type="Proteomes" id="UP001497525"/>
    </source>
</evidence>
<feature type="region of interest" description="Disordered" evidence="1">
    <location>
        <begin position="206"/>
        <end position="227"/>
    </location>
</feature>
<feature type="compositionally biased region" description="Polar residues" evidence="1">
    <location>
        <begin position="613"/>
        <end position="642"/>
    </location>
</feature>
<comment type="caution">
    <text evidence="2">The sequence shown here is derived from an EMBL/GenBank/DDBJ whole genome shotgun (WGS) entry which is preliminary data.</text>
</comment>
<dbReference type="Proteomes" id="UP001497525">
    <property type="component" value="Unassembled WGS sequence"/>
</dbReference>
<feature type="compositionally biased region" description="Polar residues" evidence="1">
    <location>
        <begin position="508"/>
        <end position="529"/>
    </location>
</feature>
<feature type="compositionally biased region" description="Low complexity" evidence="1">
    <location>
        <begin position="758"/>
        <end position="775"/>
    </location>
</feature>
<name>A0AAV2T3H2_CALDB</name>
<feature type="compositionally biased region" description="Polar residues" evidence="1">
    <location>
        <begin position="836"/>
        <end position="847"/>
    </location>
</feature>
<dbReference type="EMBL" id="CAXLJL010000068">
    <property type="protein sequence ID" value="CAL5130514.1"/>
    <property type="molecule type" value="Genomic_DNA"/>
</dbReference>
<feature type="compositionally biased region" description="Polar residues" evidence="1">
    <location>
        <begin position="419"/>
        <end position="437"/>
    </location>
</feature>
<proteinExistence type="predicted"/>
<feature type="compositionally biased region" description="Basic and acidic residues" evidence="1">
    <location>
        <begin position="316"/>
        <end position="328"/>
    </location>
</feature>
<feature type="region of interest" description="Disordered" evidence="1">
    <location>
        <begin position="598"/>
        <end position="847"/>
    </location>
</feature>
<feature type="region of interest" description="Disordered" evidence="1">
    <location>
        <begin position="400"/>
        <end position="445"/>
    </location>
</feature>
<gene>
    <name evidence="2" type="ORF">CDAUBV1_LOCUS2579</name>
</gene>
<feature type="compositionally biased region" description="Polar residues" evidence="1">
    <location>
        <begin position="803"/>
        <end position="822"/>
    </location>
</feature>
<organism evidence="2 3">
    <name type="scientific">Calicophoron daubneyi</name>
    <name type="common">Rumen fluke</name>
    <name type="synonym">Paramphistomum daubneyi</name>
    <dbReference type="NCBI Taxonomy" id="300641"/>
    <lineage>
        <taxon>Eukaryota</taxon>
        <taxon>Metazoa</taxon>
        <taxon>Spiralia</taxon>
        <taxon>Lophotrochozoa</taxon>
        <taxon>Platyhelminthes</taxon>
        <taxon>Trematoda</taxon>
        <taxon>Digenea</taxon>
        <taxon>Plagiorchiida</taxon>
        <taxon>Pronocephalata</taxon>
        <taxon>Paramphistomoidea</taxon>
        <taxon>Paramphistomidae</taxon>
        <taxon>Calicophoron</taxon>
    </lineage>
</organism>
<feature type="region of interest" description="Disordered" evidence="1">
    <location>
        <begin position="463"/>
        <end position="536"/>
    </location>
</feature>
<feature type="region of interest" description="Disordered" evidence="1">
    <location>
        <begin position="927"/>
        <end position="960"/>
    </location>
</feature>
<feature type="compositionally biased region" description="Low complexity" evidence="1">
    <location>
        <begin position="140"/>
        <end position="150"/>
    </location>
</feature>
<feature type="compositionally biased region" description="Basic and acidic residues" evidence="1">
    <location>
        <begin position="401"/>
        <end position="413"/>
    </location>
</feature>
<feature type="compositionally biased region" description="Polar residues" evidence="1">
    <location>
        <begin position="126"/>
        <end position="139"/>
    </location>
</feature>
<feature type="compositionally biased region" description="Basic and acidic residues" evidence="1">
    <location>
        <begin position="463"/>
        <end position="474"/>
    </location>
</feature>
<feature type="compositionally biased region" description="Polar residues" evidence="1">
    <location>
        <begin position="930"/>
        <end position="960"/>
    </location>
</feature>
<feature type="region of interest" description="Disordered" evidence="1">
    <location>
        <begin position="126"/>
        <end position="150"/>
    </location>
</feature>